<reference evidence="1 2" key="1">
    <citation type="journal article" date="2024" name="Nat. Commun.">
        <title>Phylogenomics reveals the evolutionary origins of lichenization in chlorophyte algae.</title>
        <authorList>
            <person name="Puginier C."/>
            <person name="Libourel C."/>
            <person name="Otte J."/>
            <person name="Skaloud P."/>
            <person name="Haon M."/>
            <person name="Grisel S."/>
            <person name="Petersen M."/>
            <person name="Berrin J.G."/>
            <person name="Delaux P.M."/>
            <person name="Dal Grande F."/>
            <person name="Keller J."/>
        </authorList>
    </citation>
    <scope>NUCLEOTIDE SEQUENCE [LARGE SCALE GENOMIC DNA]</scope>
    <source>
        <strain evidence="1 2">SAG 2145</strain>
    </source>
</reference>
<proteinExistence type="predicted"/>
<sequence length="123" mass="13531">MQVLEAAAPQSINGPPLLRAKLAFAQLMHSAHGGNGTITSPPDLACVNVYVFDRIAARFEPPAFFMSLLFDEVYASTPDTRMPSLVRNPVPVVPEAEMRAQLARRPHPVDPLMRCYSDEDDVP</sequence>
<organism evidence="1 2">
    <name type="scientific">Apatococcus lobatus</name>
    <dbReference type="NCBI Taxonomy" id="904363"/>
    <lineage>
        <taxon>Eukaryota</taxon>
        <taxon>Viridiplantae</taxon>
        <taxon>Chlorophyta</taxon>
        <taxon>core chlorophytes</taxon>
        <taxon>Trebouxiophyceae</taxon>
        <taxon>Chlorellales</taxon>
        <taxon>Chlorellaceae</taxon>
        <taxon>Apatococcus</taxon>
    </lineage>
</organism>
<evidence type="ECO:0000313" key="2">
    <source>
        <dbReference type="Proteomes" id="UP001438707"/>
    </source>
</evidence>
<gene>
    <name evidence="1" type="ORF">WJX74_002981</name>
</gene>
<protein>
    <submittedName>
        <fullName evidence="1">Uncharacterized protein</fullName>
    </submittedName>
</protein>
<dbReference type="Proteomes" id="UP001438707">
    <property type="component" value="Unassembled WGS sequence"/>
</dbReference>
<comment type="caution">
    <text evidence="1">The sequence shown here is derived from an EMBL/GenBank/DDBJ whole genome shotgun (WGS) entry which is preliminary data.</text>
</comment>
<name>A0AAW1RCQ8_9CHLO</name>
<dbReference type="AlphaFoldDB" id="A0AAW1RCQ8"/>
<keyword evidence="2" id="KW-1185">Reference proteome</keyword>
<dbReference type="EMBL" id="JALJOS010000014">
    <property type="protein sequence ID" value="KAK9831086.1"/>
    <property type="molecule type" value="Genomic_DNA"/>
</dbReference>
<evidence type="ECO:0000313" key="1">
    <source>
        <dbReference type="EMBL" id="KAK9831086.1"/>
    </source>
</evidence>
<accession>A0AAW1RCQ8</accession>